<dbReference type="Pfam" id="PF03473">
    <property type="entry name" value="MOSC"/>
    <property type="match status" value="1"/>
</dbReference>
<feature type="domain" description="MOSC" evidence="1">
    <location>
        <begin position="19"/>
        <end position="144"/>
    </location>
</feature>
<dbReference type="GO" id="GO:0030170">
    <property type="term" value="F:pyridoxal phosphate binding"/>
    <property type="evidence" value="ECO:0007669"/>
    <property type="project" value="InterPro"/>
</dbReference>
<dbReference type="AlphaFoldDB" id="A0A1W1BY91"/>
<sequence>MIGTVKELYFTQNDANKTRQNIEKISIDKNGVKKDKFYNKNSMRAILITCVESYDLAQKNEINIQAGSLGENILIDINPYSLTQGDRIKIGDTLLEITQNCTLCQGLSSIDSKLPKLLKNDRGIFAKYIAGSSEIILGSTVQILKS</sequence>
<dbReference type="EMBL" id="FPHF01000045">
    <property type="protein sequence ID" value="SFV58431.1"/>
    <property type="molecule type" value="Genomic_DNA"/>
</dbReference>
<protein>
    <recommendedName>
        <fullName evidence="1">MOSC domain-containing protein</fullName>
    </recommendedName>
</protein>
<evidence type="ECO:0000313" key="2">
    <source>
        <dbReference type="EMBL" id="SFV58431.1"/>
    </source>
</evidence>
<dbReference type="PROSITE" id="PS51340">
    <property type="entry name" value="MOSC"/>
    <property type="match status" value="1"/>
</dbReference>
<proteinExistence type="predicted"/>
<dbReference type="Gene3D" id="2.40.33.20">
    <property type="entry name" value="PK beta-barrel domain-like"/>
    <property type="match status" value="1"/>
</dbReference>
<organism evidence="2">
    <name type="scientific">hydrothermal vent metagenome</name>
    <dbReference type="NCBI Taxonomy" id="652676"/>
    <lineage>
        <taxon>unclassified sequences</taxon>
        <taxon>metagenomes</taxon>
        <taxon>ecological metagenomes</taxon>
    </lineage>
</organism>
<dbReference type="InterPro" id="IPR005302">
    <property type="entry name" value="MoCF_Sase_C"/>
</dbReference>
<reference evidence="2" key="1">
    <citation type="submission" date="2016-10" db="EMBL/GenBank/DDBJ databases">
        <authorList>
            <person name="de Groot N.N."/>
        </authorList>
    </citation>
    <scope>NUCLEOTIDE SEQUENCE</scope>
</reference>
<dbReference type="GO" id="GO:0003824">
    <property type="term" value="F:catalytic activity"/>
    <property type="evidence" value="ECO:0007669"/>
    <property type="project" value="InterPro"/>
</dbReference>
<dbReference type="GO" id="GO:0030151">
    <property type="term" value="F:molybdenum ion binding"/>
    <property type="evidence" value="ECO:0007669"/>
    <property type="project" value="InterPro"/>
</dbReference>
<dbReference type="SUPFAM" id="SSF50800">
    <property type="entry name" value="PK beta-barrel domain-like"/>
    <property type="match status" value="1"/>
</dbReference>
<evidence type="ECO:0000259" key="1">
    <source>
        <dbReference type="PROSITE" id="PS51340"/>
    </source>
</evidence>
<dbReference type="InterPro" id="IPR011037">
    <property type="entry name" value="Pyrv_Knase-like_insert_dom_sf"/>
</dbReference>
<name>A0A1W1BY91_9ZZZZ</name>
<gene>
    <name evidence="2" type="ORF">MNB_SM-4-1620</name>
</gene>
<accession>A0A1W1BY91</accession>